<dbReference type="EMBL" id="NMUH01004589">
    <property type="protein sequence ID" value="MQM10138.1"/>
    <property type="molecule type" value="Genomic_DNA"/>
</dbReference>
<evidence type="ECO:0000313" key="3">
    <source>
        <dbReference type="Proteomes" id="UP000652761"/>
    </source>
</evidence>
<dbReference type="Proteomes" id="UP000652761">
    <property type="component" value="Unassembled WGS sequence"/>
</dbReference>
<dbReference type="PANTHER" id="PTHR34676:SF8">
    <property type="entry name" value="TRANSMEMBRANE PROTEIN"/>
    <property type="match status" value="1"/>
</dbReference>
<reference evidence="2" key="1">
    <citation type="submission" date="2017-07" db="EMBL/GenBank/DDBJ databases">
        <title>Taro Niue Genome Assembly and Annotation.</title>
        <authorList>
            <person name="Atibalentja N."/>
            <person name="Keating K."/>
            <person name="Fields C.J."/>
        </authorList>
    </citation>
    <scope>NUCLEOTIDE SEQUENCE</scope>
    <source>
        <strain evidence="2">Niue_2</strain>
        <tissue evidence="2">Leaf</tissue>
    </source>
</reference>
<feature type="transmembrane region" description="Helical" evidence="1">
    <location>
        <begin position="113"/>
        <end position="131"/>
    </location>
</feature>
<dbReference type="Pfam" id="PF14223">
    <property type="entry name" value="Retrotran_gag_2"/>
    <property type="match status" value="1"/>
</dbReference>
<name>A0A843WUI2_COLES</name>
<sequence>ATHRSAASRCHIDASRRDSPSIIYARGHTVASPRPVTHPKLFHEELLFSSRLEDGKKVPSIISRTEENATVEGDATRRRVLQGRRIISVVATDWAQSTHRFSTCERDRGVHRVLNATALVVVFLFPLFGLTSSCAPHVARGVGLADVGSGKAMATYVVFRSRCRATSCSQPLCVFKKVWPNRAVVCSARSGAKLLRFLWAIRRLSVVFGALSSQGHRMERGRRRAVGGLRVLREGSEIPPGYIAWIATCVVPSRSVSSVLDTLTPVFELYVRLRERRQRTATCVVLVGLYCSLACACGVAVGLFVLDCETESSTKEMWDKLKLIYEGSSKVKETKFNILFHEYDMFKMSSVETISDMFVRLSKIINRLKALGKNYTDTEIVCKILRSLPPAWHTKATVIEDSKNLSNLTMEELIGSLMTYEINLKREEAEQPIIKQKDVALKAKMSK</sequence>
<evidence type="ECO:0000313" key="2">
    <source>
        <dbReference type="EMBL" id="MQM10138.1"/>
    </source>
</evidence>
<comment type="caution">
    <text evidence="2">The sequence shown here is derived from an EMBL/GenBank/DDBJ whole genome shotgun (WGS) entry which is preliminary data.</text>
</comment>
<dbReference type="OrthoDB" id="780295at2759"/>
<keyword evidence="3" id="KW-1185">Reference proteome</keyword>
<feature type="non-terminal residue" evidence="2">
    <location>
        <position position="1"/>
    </location>
</feature>
<feature type="transmembrane region" description="Helical" evidence="1">
    <location>
        <begin position="281"/>
        <end position="306"/>
    </location>
</feature>
<keyword evidence="1" id="KW-0472">Membrane</keyword>
<keyword evidence="1" id="KW-0812">Transmembrane</keyword>
<keyword evidence="1" id="KW-1133">Transmembrane helix</keyword>
<protein>
    <recommendedName>
        <fullName evidence="4">UBN2 domain-containing protein</fullName>
    </recommendedName>
</protein>
<proteinExistence type="predicted"/>
<dbReference type="AlphaFoldDB" id="A0A843WUI2"/>
<evidence type="ECO:0008006" key="4">
    <source>
        <dbReference type="Google" id="ProtNLM"/>
    </source>
</evidence>
<gene>
    <name evidence="2" type="ORF">Taro_043024</name>
</gene>
<organism evidence="2 3">
    <name type="scientific">Colocasia esculenta</name>
    <name type="common">Wild taro</name>
    <name type="synonym">Arum esculentum</name>
    <dbReference type="NCBI Taxonomy" id="4460"/>
    <lineage>
        <taxon>Eukaryota</taxon>
        <taxon>Viridiplantae</taxon>
        <taxon>Streptophyta</taxon>
        <taxon>Embryophyta</taxon>
        <taxon>Tracheophyta</taxon>
        <taxon>Spermatophyta</taxon>
        <taxon>Magnoliopsida</taxon>
        <taxon>Liliopsida</taxon>
        <taxon>Araceae</taxon>
        <taxon>Aroideae</taxon>
        <taxon>Colocasieae</taxon>
        <taxon>Colocasia</taxon>
    </lineage>
</organism>
<accession>A0A843WUI2</accession>
<evidence type="ECO:0000256" key="1">
    <source>
        <dbReference type="SAM" id="Phobius"/>
    </source>
</evidence>
<dbReference type="PANTHER" id="PTHR34676">
    <property type="entry name" value="DUF4219 DOMAIN-CONTAINING PROTEIN-RELATED"/>
    <property type="match status" value="1"/>
</dbReference>